<name>A0A8S1RHQ0_9CILI</name>
<proteinExistence type="predicted"/>
<dbReference type="Proteomes" id="UP000692954">
    <property type="component" value="Unassembled WGS sequence"/>
</dbReference>
<organism evidence="1 2">
    <name type="scientific">Paramecium sonneborni</name>
    <dbReference type="NCBI Taxonomy" id="65129"/>
    <lineage>
        <taxon>Eukaryota</taxon>
        <taxon>Sar</taxon>
        <taxon>Alveolata</taxon>
        <taxon>Ciliophora</taxon>
        <taxon>Intramacronucleata</taxon>
        <taxon>Oligohymenophorea</taxon>
        <taxon>Peniculida</taxon>
        <taxon>Parameciidae</taxon>
        <taxon>Paramecium</taxon>
    </lineage>
</organism>
<evidence type="ECO:0000313" key="1">
    <source>
        <dbReference type="EMBL" id="CAD8127127.1"/>
    </source>
</evidence>
<evidence type="ECO:0000313" key="2">
    <source>
        <dbReference type="Proteomes" id="UP000692954"/>
    </source>
</evidence>
<protein>
    <submittedName>
        <fullName evidence="1">Uncharacterized protein</fullName>
    </submittedName>
</protein>
<sequence length="53" mass="6030">MSLTTDLFSRSIISITIPIDNLKFVYSVPQVVDSDLLIYQLAYQNKGPNQKIK</sequence>
<accession>A0A8S1RHQ0</accession>
<dbReference type="EMBL" id="CAJJDN010000173">
    <property type="protein sequence ID" value="CAD8127127.1"/>
    <property type="molecule type" value="Genomic_DNA"/>
</dbReference>
<gene>
    <name evidence="1" type="ORF">PSON_ATCC_30995.1.T1730049</name>
</gene>
<comment type="caution">
    <text evidence="1">The sequence shown here is derived from an EMBL/GenBank/DDBJ whole genome shotgun (WGS) entry which is preliminary data.</text>
</comment>
<dbReference type="AlphaFoldDB" id="A0A8S1RHQ0"/>
<reference evidence="1" key="1">
    <citation type="submission" date="2021-01" db="EMBL/GenBank/DDBJ databases">
        <authorList>
            <consortium name="Genoscope - CEA"/>
            <person name="William W."/>
        </authorList>
    </citation>
    <scope>NUCLEOTIDE SEQUENCE</scope>
</reference>
<keyword evidence="2" id="KW-1185">Reference proteome</keyword>